<dbReference type="InterPro" id="IPR050194">
    <property type="entry name" value="Glycosyltransferase_grp1"/>
</dbReference>
<reference evidence="3 4" key="1">
    <citation type="submission" date="2016-11" db="EMBL/GenBank/DDBJ databases">
        <title>Mixed transmission modes and dynamic genome evolution in an obligate animal-bacterial symbiosis.</title>
        <authorList>
            <person name="Russell S.L."/>
            <person name="Corbett-Detig R.B."/>
            <person name="Cavanaugh C.M."/>
        </authorList>
    </citation>
    <scope>NUCLEOTIDE SEQUENCE [LARGE SCALE GENOMIC DNA]</scope>
    <source>
        <strain evidence="3">Se-Cadez</strain>
    </source>
</reference>
<dbReference type="CDD" id="cd03819">
    <property type="entry name" value="GT4_WavL-like"/>
    <property type="match status" value="1"/>
</dbReference>
<evidence type="ECO:0000313" key="4">
    <source>
        <dbReference type="Proteomes" id="UP000190896"/>
    </source>
</evidence>
<dbReference type="PANTHER" id="PTHR45947:SF3">
    <property type="entry name" value="SULFOQUINOVOSYL TRANSFERASE SQD2"/>
    <property type="match status" value="1"/>
</dbReference>
<dbReference type="OrthoDB" id="8523124at2"/>
<name>A0A1T2KWE4_9GAMM</name>
<dbReference type="Proteomes" id="UP000190896">
    <property type="component" value="Unassembled WGS sequence"/>
</dbReference>
<keyword evidence="3" id="KW-0808">Transferase</keyword>
<proteinExistence type="predicted"/>
<organism evidence="3 4">
    <name type="scientific">Solemya velesiana gill symbiont</name>
    <dbReference type="NCBI Taxonomy" id="1918948"/>
    <lineage>
        <taxon>Bacteria</taxon>
        <taxon>Pseudomonadati</taxon>
        <taxon>Pseudomonadota</taxon>
        <taxon>Gammaproteobacteria</taxon>
        <taxon>sulfur-oxidizing symbionts</taxon>
    </lineage>
</organism>
<feature type="domain" description="Glycosyltransferase subfamily 4-like N-terminal" evidence="2">
    <location>
        <begin position="18"/>
        <end position="171"/>
    </location>
</feature>
<dbReference type="GO" id="GO:0016757">
    <property type="term" value="F:glycosyltransferase activity"/>
    <property type="evidence" value="ECO:0007669"/>
    <property type="project" value="InterPro"/>
</dbReference>
<keyword evidence="4" id="KW-1185">Reference proteome</keyword>
<dbReference type="SUPFAM" id="SSF53756">
    <property type="entry name" value="UDP-Glycosyltransferase/glycogen phosphorylase"/>
    <property type="match status" value="1"/>
</dbReference>
<evidence type="ECO:0000313" key="3">
    <source>
        <dbReference type="EMBL" id="OOZ37144.1"/>
    </source>
</evidence>
<evidence type="ECO:0000259" key="1">
    <source>
        <dbReference type="Pfam" id="PF00534"/>
    </source>
</evidence>
<dbReference type="Pfam" id="PF00534">
    <property type="entry name" value="Glycos_transf_1"/>
    <property type="match status" value="1"/>
</dbReference>
<dbReference type="RefSeq" id="WP_078486219.1">
    <property type="nucleotide sequence ID" value="NZ_MPRJ01000017.1"/>
</dbReference>
<sequence>MAERKLKVVQMLPALDSGGVERGTVELASELVRRGHESIVISDDGRMVDDLVESGSTHHCWEVGAKKLSTLLLVPKIRKFLQEEKPDILHLRSRLPAWIGYLAWRGLPESRRPHLVTTVHGPYSVSWYSEIMTKGEVVIAVSESIKEYILNNYPKVDPKRIQVIHRGVDRDIFSYGYTPDSEWLKVWHDENPGLPGKYVVTMPGRLTRWKGQEHFIEVIQRLKQRGIPVHGLIVGGAHDKKQDFEHELKTLVQKAQLTDDVTFTGDRRDLRDIMAISDAVVSLSTKYEAFGRTTIEALSLGIPVAAYAHGGVKEQLADVFPEGMAEVNDISGITGLLESWYHNSPSVPELHKFTLREMLDATINCYAKCVG</sequence>
<dbReference type="Pfam" id="PF13439">
    <property type="entry name" value="Glyco_transf_4"/>
    <property type="match status" value="1"/>
</dbReference>
<accession>A0A1T2KWE4</accession>
<dbReference type="InterPro" id="IPR001296">
    <property type="entry name" value="Glyco_trans_1"/>
</dbReference>
<dbReference type="Gene3D" id="3.40.50.2000">
    <property type="entry name" value="Glycogen Phosphorylase B"/>
    <property type="match status" value="2"/>
</dbReference>
<comment type="caution">
    <text evidence="3">The sequence shown here is derived from an EMBL/GenBank/DDBJ whole genome shotgun (WGS) entry which is preliminary data.</text>
</comment>
<dbReference type="InterPro" id="IPR028098">
    <property type="entry name" value="Glyco_trans_4-like_N"/>
</dbReference>
<dbReference type="EMBL" id="MPRJ01000017">
    <property type="protein sequence ID" value="OOZ37144.1"/>
    <property type="molecule type" value="Genomic_DNA"/>
</dbReference>
<dbReference type="AlphaFoldDB" id="A0A1T2KWE4"/>
<feature type="domain" description="Glycosyl transferase family 1" evidence="1">
    <location>
        <begin position="195"/>
        <end position="344"/>
    </location>
</feature>
<evidence type="ECO:0000259" key="2">
    <source>
        <dbReference type="Pfam" id="PF13439"/>
    </source>
</evidence>
<dbReference type="PANTHER" id="PTHR45947">
    <property type="entry name" value="SULFOQUINOVOSYL TRANSFERASE SQD2"/>
    <property type="match status" value="1"/>
</dbReference>
<protein>
    <submittedName>
        <fullName evidence="3">Glycosyl transferase</fullName>
    </submittedName>
</protein>
<gene>
    <name evidence="3" type="ORF">BOW51_03950</name>
</gene>